<dbReference type="AlphaFoldDB" id="A0A915DEG1"/>
<accession>A0A915DEG1</accession>
<keyword evidence="1" id="KW-0472">Membrane</keyword>
<dbReference type="WBParaSite" id="jg19014">
    <property type="protein sequence ID" value="jg19014"/>
    <property type="gene ID" value="jg19014"/>
</dbReference>
<keyword evidence="2" id="KW-1185">Reference proteome</keyword>
<evidence type="ECO:0000313" key="2">
    <source>
        <dbReference type="Proteomes" id="UP000887574"/>
    </source>
</evidence>
<feature type="transmembrane region" description="Helical" evidence="1">
    <location>
        <begin position="81"/>
        <end position="102"/>
    </location>
</feature>
<reference evidence="3" key="1">
    <citation type="submission" date="2022-11" db="UniProtKB">
        <authorList>
            <consortium name="WormBaseParasite"/>
        </authorList>
    </citation>
    <scope>IDENTIFICATION</scope>
</reference>
<evidence type="ECO:0000313" key="3">
    <source>
        <dbReference type="WBParaSite" id="jg19014"/>
    </source>
</evidence>
<keyword evidence="1" id="KW-1133">Transmembrane helix</keyword>
<organism evidence="2 3">
    <name type="scientific">Ditylenchus dipsaci</name>
    <dbReference type="NCBI Taxonomy" id="166011"/>
    <lineage>
        <taxon>Eukaryota</taxon>
        <taxon>Metazoa</taxon>
        <taxon>Ecdysozoa</taxon>
        <taxon>Nematoda</taxon>
        <taxon>Chromadorea</taxon>
        <taxon>Rhabditida</taxon>
        <taxon>Tylenchina</taxon>
        <taxon>Tylenchomorpha</taxon>
        <taxon>Sphaerularioidea</taxon>
        <taxon>Anguinidae</taxon>
        <taxon>Anguininae</taxon>
        <taxon>Ditylenchus</taxon>
    </lineage>
</organism>
<protein>
    <submittedName>
        <fullName evidence="3">Uncharacterized protein</fullName>
    </submittedName>
</protein>
<feature type="transmembrane region" description="Helical" evidence="1">
    <location>
        <begin position="39"/>
        <end position="60"/>
    </location>
</feature>
<proteinExistence type="predicted"/>
<keyword evidence="1" id="KW-0812">Transmembrane</keyword>
<evidence type="ECO:0000256" key="1">
    <source>
        <dbReference type="SAM" id="Phobius"/>
    </source>
</evidence>
<sequence>MQRCCQKPISVKVLSLILSLSLVLSLASARIVFGYGVSLFIALLSLMVCTMSIGFVASDLHARTAKLYFFQMFSPHFEVRWWHIQFTFSLIMASFNFIGTILNSSIASMSSTGFHSYTSATLFSLAVCLTFSLDALLALHMIDENSTEKVPVIPAKQHYTEL</sequence>
<name>A0A915DEG1_9BILA</name>
<dbReference type="Proteomes" id="UP000887574">
    <property type="component" value="Unplaced"/>
</dbReference>
<feature type="transmembrane region" description="Helical" evidence="1">
    <location>
        <begin position="114"/>
        <end position="139"/>
    </location>
</feature>